<name>A0ABR2FL33_9ROSI</name>
<organism evidence="1 2">
    <name type="scientific">Hibiscus sabdariffa</name>
    <name type="common">roselle</name>
    <dbReference type="NCBI Taxonomy" id="183260"/>
    <lineage>
        <taxon>Eukaryota</taxon>
        <taxon>Viridiplantae</taxon>
        <taxon>Streptophyta</taxon>
        <taxon>Embryophyta</taxon>
        <taxon>Tracheophyta</taxon>
        <taxon>Spermatophyta</taxon>
        <taxon>Magnoliopsida</taxon>
        <taxon>eudicotyledons</taxon>
        <taxon>Gunneridae</taxon>
        <taxon>Pentapetalae</taxon>
        <taxon>rosids</taxon>
        <taxon>malvids</taxon>
        <taxon>Malvales</taxon>
        <taxon>Malvaceae</taxon>
        <taxon>Malvoideae</taxon>
        <taxon>Hibiscus</taxon>
    </lineage>
</organism>
<reference evidence="1 2" key="1">
    <citation type="journal article" date="2024" name="G3 (Bethesda)">
        <title>Genome assembly of Hibiscus sabdariffa L. provides insights into metabolisms of medicinal natural products.</title>
        <authorList>
            <person name="Kim T."/>
        </authorList>
    </citation>
    <scope>NUCLEOTIDE SEQUENCE [LARGE SCALE GENOMIC DNA]</scope>
    <source>
        <strain evidence="1">TK-2024</strain>
        <tissue evidence="1">Old leaves</tissue>
    </source>
</reference>
<protein>
    <submittedName>
        <fullName evidence="1">Uncharacterized protein</fullName>
    </submittedName>
</protein>
<sequence length="66" mass="7010">MPVEMAEDVTTSIDGAHVEIDSSPKQTRAAAKGPDSLVFLWPVLALLSPSSMRNGFSSSVVIGFNF</sequence>
<comment type="caution">
    <text evidence="1">The sequence shown here is derived from an EMBL/GenBank/DDBJ whole genome shotgun (WGS) entry which is preliminary data.</text>
</comment>
<evidence type="ECO:0000313" key="1">
    <source>
        <dbReference type="EMBL" id="KAK8581668.1"/>
    </source>
</evidence>
<gene>
    <name evidence="1" type="ORF">V6N12_071883</name>
</gene>
<evidence type="ECO:0000313" key="2">
    <source>
        <dbReference type="Proteomes" id="UP001472677"/>
    </source>
</evidence>
<proteinExistence type="predicted"/>
<accession>A0ABR2FL33</accession>
<dbReference type="Proteomes" id="UP001472677">
    <property type="component" value="Unassembled WGS sequence"/>
</dbReference>
<keyword evidence="2" id="KW-1185">Reference proteome</keyword>
<dbReference type="EMBL" id="JBBPBM010000006">
    <property type="protein sequence ID" value="KAK8581668.1"/>
    <property type="molecule type" value="Genomic_DNA"/>
</dbReference>